<dbReference type="InterPro" id="IPR001387">
    <property type="entry name" value="Cro/C1-type_HTH"/>
</dbReference>
<dbReference type="PROSITE" id="PS50943">
    <property type="entry name" value="HTH_CROC1"/>
    <property type="match status" value="1"/>
</dbReference>
<accession>A0A553IJE5</accession>
<reference evidence="2 3" key="1">
    <citation type="submission" date="2019-07" db="EMBL/GenBank/DDBJ databases">
        <title>Genome sequence of Acholeplasma laidlawii strain with increased resistance to erythromycin.</title>
        <authorList>
            <person name="Medvedeva E.S."/>
            <person name="Baranova N.B."/>
            <person name="Siniagina M.N."/>
            <person name="Mouzykantov A."/>
            <person name="Chernova O.A."/>
            <person name="Chernov V.M."/>
        </authorList>
    </citation>
    <scope>NUCLEOTIDE SEQUENCE [LARGE SCALE GENOMIC DNA]</scope>
    <source>
        <strain evidence="2 3">PG8REry</strain>
    </source>
</reference>
<comment type="caution">
    <text evidence="2">The sequence shown here is derived from an EMBL/GenBank/DDBJ whole genome shotgun (WGS) entry which is preliminary data.</text>
</comment>
<dbReference type="GO" id="GO:0003677">
    <property type="term" value="F:DNA binding"/>
    <property type="evidence" value="ECO:0007669"/>
    <property type="project" value="InterPro"/>
</dbReference>
<dbReference type="EMBL" id="VKID01000001">
    <property type="protein sequence ID" value="TRY00315.1"/>
    <property type="molecule type" value="Genomic_DNA"/>
</dbReference>
<proteinExistence type="predicted"/>
<organism evidence="2 3">
    <name type="scientific">Acholeplasma laidlawii</name>
    <dbReference type="NCBI Taxonomy" id="2148"/>
    <lineage>
        <taxon>Bacteria</taxon>
        <taxon>Bacillati</taxon>
        <taxon>Mycoplasmatota</taxon>
        <taxon>Mollicutes</taxon>
        <taxon>Acholeplasmatales</taxon>
        <taxon>Acholeplasmataceae</taxon>
        <taxon>Acholeplasma</taxon>
    </lineage>
</organism>
<dbReference type="RefSeq" id="WP_012242188.1">
    <property type="nucleotide sequence ID" value="NZ_JACAOE010000001.1"/>
</dbReference>
<dbReference type="AlphaFoldDB" id="A0A553IJE5"/>
<evidence type="ECO:0000313" key="2">
    <source>
        <dbReference type="EMBL" id="TRY00315.1"/>
    </source>
</evidence>
<dbReference type="CDD" id="cd00093">
    <property type="entry name" value="HTH_XRE"/>
    <property type="match status" value="1"/>
</dbReference>
<protein>
    <submittedName>
        <fullName evidence="2">Helix-turn-helix transcriptional regulator</fullName>
    </submittedName>
</protein>
<sequence>MYINLGYLRGQIRLRNPEITNNSDNIGSMLKYHRLKLNLTLEDSSDGICSVSYLSKIENSLIRPSEKYILQLEERYNAKFFNIGNQHNELLHQLIENLFYEQEEVIDDALFTEDTYQSRLNKTGYLISRNKFNEAKLNHQELNPYIKNLNGIELKFYIFLTSKLLSFEGRLKDAFSVLNIETDHYPLLHLDILIASERIHLATKMNHHPYIVLTYEALIDQCIENEFYHKVHELKYHYLTYMVQFINEPMLNELLDKSKNLKPDQRAFVKAKYFFMNMDYELAIETLNSEPLNSKASLELKLLILNRLNQSSIMNESLKSLSNIDNKQLKLIHAYLVLKNTRATNIESLVQFILTEVLKSNDLPDDILYLNFWYEEGLQCLKKVGYYKDATKLGRLIFRKIKDLTTIFD</sequence>
<gene>
    <name evidence="2" type="ORF">FNV44_04505</name>
</gene>
<dbReference type="Gene3D" id="1.10.260.40">
    <property type="entry name" value="lambda repressor-like DNA-binding domains"/>
    <property type="match status" value="1"/>
</dbReference>
<dbReference type="SMART" id="SM00530">
    <property type="entry name" value="HTH_XRE"/>
    <property type="match status" value="1"/>
</dbReference>
<name>A0A553IJE5_ACHLA</name>
<dbReference type="Pfam" id="PF01381">
    <property type="entry name" value="HTH_3"/>
    <property type="match status" value="1"/>
</dbReference>
<dbReference type="SUPFAM" id="SSF47413">
    <property type="entry name" value="lambda repressor-like DNA-binding domains"/>
    <property type="match status" value="1"/>
</dbReference>
<evidence type="ECO:0000313" key="3">
    <source>
        <dbReference type="Proteomes" id="UP000315938"/>
    </source>
</evidence>
<feature type="domain" description="HTH cro/C1-type" evidence="1">
    <location>
        <begin position="30"/>
        <end position="81"/>
    </location>
</feature>
<dbReference type="Proteomes" id="UP000315938">
    <property type="component" value="Unassembled WGS sequence"/>
</dbReference>
<evidence type="ECO:0000259" key="1">
    <source>
        <dbReference type="PROSITE" id="PS50943"/>
    </source>
</evidence>
<dbReference type="InterPro" id="IPR010982">
    <property type="entry name" value="Lambda_DNA-bd_dom_sf"/>
</dbReference>